<dbReference type="FunFam" id="3.30.1330.40:FF:000001">
    <property type="entry name" value="L-PSP family endoribonuclease"/>
    <property type="match status" value="1"/>
</dbReference>
<gene>
    <name evidence="2" type="ORF">GCM10009066_21280</name>
</gene>
<reference evidence="2 3" key="1">
    <citation type="journal article" date="2019" name="Int. J. Syst. Evol. Microbiol.">
        <title>The Global Catalogue of Microorganisms (GCM) 10K type strain sequencing project: providing services to taxonomists for standard genome sequencing and annotation.</title>
        <authorList>
            <consortium name="The Broad Institute Genomics Platform"/>
            <consortium name="The Broad Institute Genome Sequencing Center for Infectious Disease"/>
            <person name="Wu L."/>
            <person name="Ma J."/>
        </authorList>
    </citation>
    <scope>NUCLEOTIDE SEQUENCE [LARGE SCALE GENOMIC DNA]</scope>
    <source>
        <strain evidence="2 3">JCM 16330</strain>
    </source>
</reference>
<dbReference type="CDD" id="cd00448">
    <property type="entry name" value="YjgF_YER057c_UK114_family"/>
    <property type="match status" value="1"/>
</dbReference>
<dbReference type="PANTHER" id="PTHR11803">
    <property type="entry name" value="2-IMINOBUTANOATE/2-IMINOPROPANOATE DEAMINASE RIDA"/>
    <property type="match status" value="1"/>
</dbReference>
<evidence type="ECO:0000313" key="3">
    <source>
        <dbReference type="Proteomes" id="UP001500837"/>
    </source>
</evidence>
<dbReference type="GO" id="GO:0019239">
    <property type="term" value="F:deaminase activity"/>
    <property type="evidence" value="ECO:0007669"/>
    <property type="project" value="TreeGrafter"/>
</dbReference>
<dbReference type="PROSITE" id="PS01094">
    <property type="entry name" value="UPF0076"/>
    <property type="match status" value="1"/>
</dbReference>
<keyword evidence="2" id="KW-0378">Hydrolase</keyword>
<dbReference type="GO" id="GO:0005829">
    <property type="term" value="C:cytosol"/>
    <property type="evidence" value="ECO:0007669"/>
    <property type="project" value="TreeGrafter"/>
</dbReference>
<dbReference type="NCBIfam" id="TIGR00004">
    <property type="entry name" value="Rid family detoxifying hydrolase"/>
    <property type="match status" value="1"/>
</dbReference>
<dbReference type="SUPFAM" id="SSF55298">
    <property type="entry name" value="YjgF-like"/>
    <property type="match status" value="1"/>
</dbReference>
<dbReference type="InterPro" id="IPR035959">
    <property type="entry name" value="RutC-like_sf"/>
</dbReference>
<comment type="similarity">
    <text evidence="1">Belongs to the RutC family.</text>
</comment>
<dbReference type="Proteomes" id="UP001500837">
    <property type="component" value="Unassembled WGS sequence"/>
</dbReference>
<dbReference type="PANTHER" id="PTHR11803:SF58">
    <property type="entry name" value="PROTEIN HMF1-RELATED"/>
    <property type="match status" value="1"/>
</dbReference>
<dbReference type="InterPro" id="IPR006175">
    <property type="entry name" value="YjgF/YER057c/UK114"/>
</dbReference>
<dbReference type="AlphaFoldDB" id="A0AAV3S9F6"/>
<protein>
    <submittedName>
        <fullName evidence="2">Rid family detoxifying hydrolase</fullName>
    </submittedName>
</protein>
<accession>A0AAV3S9F6</accession>
<proteinExistence type="inferred from homology"/>
<dbReference type="InterPro" id="IPR006056">
    <property type="entry name" value="RidA"/>
</dbReference>
<keyword evidence="3" id="KW-1185">Reference proteome</keyword>
<evidence type="ECO:0000313" key="2">
    <source>
        <dbReference type="EMBL" id="GAA0307353.1"/>
    </source>
</evidence>
<organism evidence="2 3">
    <name type="scientific">Halarchaeum salinum</name>
    <dbReference type="NCBI Taxonomy" id="489912"/>
    <lineage>
        <taxon>Archaea</taxon>
        <taxon>Methanobacteriati</taxon>
        <taxon>Methanobacteriota</taxon>
        <taxon>Stenosarchaea group</taxon>
        <taxon>Halobacteria</taxon>
        <taxon>Halobacteriales</taxon>
        <taxon>Halobacteriaceae</taxon>
    </lineage>
</organism>
<name>A0AAV3S9F6_9EURY</name>
<dbReference type="Gene3D" id="3.30.1330.40">
    <property type="entry name" value="RutC-like"/>
    <property type="match status" value="1"/>
</dbReference>
<dbReference type="Pfam" id="PF01042">
    <property type="entry name" value="Ribonuc_L-PSP"/>
    <property type="match status" value="1"/>
</dbReference>
<dbReference type="InterPro" id="IPR019897">
    <property type="entry name" value="RidA_CS"/>
</dbReference>
<dbReference type="EMBL" id="BAAABL010000066">
    <property type="protein sequence ID" value="GAA0307353.1"/>
    <property type="molecule type" value="Genomic_DNA"/>
</dbReference>
<evidence type="ECO:0000256" key="1">
    <source>
        <dbReference type="ARBA" id="ARBA00010552"/>
    </source>
</evidence>
<comment type="caution">
    <text evidence="2">The sequence shown here is derived from an EMBL/GenBank/DDBJ whole genome shotgun (WGS) entry which is preliminary data.</text>
</comment>
<sequence>MFRASTGGFTIDKSDAWGVKRTISTDGAAAAVGAYSQATTNGDLVITAGQLPLTADGDLLDDASVEEQTAQCLQNVEAILAAEGLDLGDVLKTTVYLDDIDDFEAFNAAYSEQFGEEPPARSAVGVGDVPKGAAVEIEVVATTD</sequence>